<sequence>MRAVIIVANPDPGSFSHAIAARVRAGLEGAGYSVIVHDLCAEGFRAAMSAEEREAYHGNLPVLDPLVEEHIADLRDAHTLVFVYPTWWGSVPAVLKGWFERVMVPGVGFVFNEQHKVRPGLTHVRRLVGITTYGSSWRYVKAINDNGRRTIKRALRLSTGWGTRSIWLPLYRMDTLGGSERSAFLDRVERKMRSL</sequence>
<dbReference type="Pfam" id="PF02525">
    <property type="entry name" value="Flavodoxin_2"/>
    <property type="match status" value="1"/>
</dbReference>
<dbReference type="InterPro" id="IPR051545">
    <property type="entry name" value="NAD(P)H_dehydrogenase_qn"/>
</dbReference>
<dbReference type="PANTHER" id="PTHR10204">
    <property type="entry name" value="NAD P H OXIDOREDUCTASE-RELATED"/>
    <property type="match status" value="1"/>
</dbReference>
<evidence type="ECO:0000256" key="2">
    <source>
        <dbReference type="ARBA" id="ARBA00023002"/>
    </source>
</evidence>
<evidence type="ECO:0000259" key="3">
    <source>
        <dbReference type="Pfam" id="PF02525"/>
    </source>
</evidence>
<dbReference type="GO" id="GO:0003955">
    <property type="term" value="F:NAD(P)H dehydrogenase (quinone) activity"/>
    <property type="evidence" value="ECO:0007669"/>
    <property type="project" value="TreeGrafter"/>
</dbReference>
<protein>
    <submittedName>
        <fullName evidence="4">Unannotated protein</fullName>
    </submittedName>
</protein>
<dbReference type="InterPro" id="IPR003680">
    <property type="entry name" value="Flavodoxin_fold"/>
</dbReference>
<dbReference type="InterPro" id="IPR029039">
    <property type="entry name" value="Flavoprotein-like_sf"/>
</dbReference>
<dbReference type="Gene3D" id="3.40.50.360">
    <property type="match status" value="1"/>
</dbReference>
<name>A0A6J6EVW1_9ZZZZ</name>
<keyword evidence="2" id="KW-0560">Oxidoreductase</keyword>
<accession>A0A6J6EVW1</accession>
<comment type="similarity">
    <text evidence="1">Belongs to the NAD(P)H dehydrogenase (quinone) family.</text>
</comment>
<dbReference type="EMBL" id="CAEZSR010000151">
    <property type="protein sequence ID" value="CAB4580720.1"/>
    <property type="molecule type" value="Genomic_DNA"/>
</dbReference>
<feature type="domain" description="Flavodoxin-like fold" evidence="3">
    <location>
        <begin position="1"/>
        <end position="141"/>
    </location>
</feature>
<dbReference type="PANTHER" id="PTHR10204:SF34">
    <property type="entry name" value="NAD(P)H DEHYDROGENASE [QUINONE] 1 ISOFORM 1"/>
    <property type="match status" value="1"/>
</dbReference>
<proteinExistence type="inferred from homology"/>
<organism evidence="4">
    <name type="scientific">freshwater metagenome</name>
    <dbReference type="NCBI Taxonomy" id="449393"/>
    <lineage>
        <taxon>unclassified sequences</taxon>
        <taxon>metagenomes</taxon>
        <taxon>ecological metagenomes</taxon>
    </lineage>
</organism>
<dbReference type="AlphaFoldDB" id="A0A6J6EVW1"/>
<reference evidence="4" key="1">
    <citation type="submission" date="2020-05" db="EMBL/GenBank/DDBJ databases">
        <authorList>
            <person name="Chiriac C."/>
            <person name="Salcher M."/>
            <person name="Ghai R."/>
            <person name="Kavagutti S V."/>
        </authorList>
    </citation>
    <scope>NUCLEOTIDE SEQUENCE</scope>
</reference>
<evidence type="ECO:0000313" key="4">
    <source>
        <dbReference type="EMBL" id="CAB4580720.1"/>
    </source>
</evidence>
<dbReference type="SUPFAM" id="SSF52218">
    <property type="entry name" value="Flavoproteins"/>
    <property type="match status" value="1"/>
</dbReference>
<evidence type="ECO:0000256" key="1">
    <source>
        <dbReference type="ARBA" id="ARBA00006252"/>
    </source>
</evidence>
<gene>
    <name evidence="4" type="ORF">UFOPK1493_03054</name>
</gene>
<dbReference type="GO" id="GO:0005829">
    <property type="term" value="C:cytosol"/>
    <property type="evidence" value="ECO:0007669"/>
    <property type="project" value="TreeGrafter"/>
</dbReference>